<keyword evidence="4" id="KW-1185">Reference proteome</keyword>
<feature type="domain" description="Ice-binding protein C-terminal" evidence="2">
    <location>
        <begin position="170"/>
        <end position="194"/>
    </location>
</feature>
<reference evidence="3 4" key="1">
    <citation type="submission" date="2019-02" db="EMBL/GenBank/DDBJ databases">
        <title>Genomic Encyclopedia of Type Strains, Phase IV (KMG-IV): sequencing the most valuable type-strain genomes for metagenomic binning, comparative biology and taxonomic classification.</title>
        <authorList>
            <person name="Goeker M."/>
        </authorList>
    </citation>
    <scope>NUCLEOTIDE SEQUENCE [LARGE SCALE GENOMIC DNA]</scope>
    <source>
        <strain evidence="3 4">DSM 19570</strain>
    </source>
</reference>
<dbReference type="PROSITE" id="PS51257">
    <property type="entry name" value="PROKAR_LIPOPROTEIN"/>
    <property type="match status" value="1"/>
</dbReference>
<accession>A0A4Q7VAK0</accession>
<dbReference type="EMBL" id="SHKP01000008">
    <property type="protein sequence ID" value="RZT93791.1"/>
    <property type="molecule type" value="Genomic_DNA"/>
</dbReference>
<evidence type="ECO:0000313" key="4">
    <source>
        <dbReference type="Proteomes" id="UP000293671"/>
    </source>
</evidence>
<name>A0A4Q7VAK0_9BURK</name>
<dbReference type="NCBIfam" id="TIGR02595">
    <property type="entry name" value="PEP_CTERM"/>
    <property type="match status" value="1"/>
</dbReference>
<proteinExistence type="predicted"/>
<dbReference type="InterPro" id="IPR013424">
    <property type="entry name" value="Ice-binding_C"/>
</dbReference>
<evidence type="ECO:0000313" key="3">
    <source>
        <dbReference type="EMBL" id="RZT93791.1"/>
    </source>
</evidence>
<comment type="caution">
    <text evidence="3">The sequence shown here is derived from an EMBL/GenBank/DDBJ whole genome shotgun (WGS) entry which is preliminary data.</text>
</comment>
<feature type="chain" id="PRO_5020311236" evidence="1">
    <location>
        <begin position="22"/>
        <end position="201"/>
    </location>
</feature>
<sequence>MNVKSLWVAMVLAACASSGFAAKPVVTERTATFVAATGVPGKFELNGFGRTDSGASALRGGPILALAEDVSTFTPFHDRWFLTGLLAGDYIFSTVIEATGGLRFDYVTLNWTTLSGPAFADFDVNADGTIATGSGVFSVLSDGCVKCVWLDIYGVEGVSRERGYGGPFTAVPEPGSYALMLAGLGLAAFMARRRRPAPTLI</sequence>
<gene>
    <name evidence="3" type="ORF">EV670_3345</name>
</gene>
<dbReference type="Pfam" id="PF07589">
    <property type="entry name" value="PEP-CTERM"/>
    <property type="match status" value="1"/>
</dbReference>
<organism evidence="3 4">
    <name type="scientific">Rivibacter subsaxonicus</name>
    <dbReference type="NCBI Taxonomy" id="457575"/>
    <lineage>
        <taxon>Bacteria</taxon>
        <taxon>Pseudomonadati</taxon>
        <taxon>Pseudomonadota</taxon>
        <taxon>Betaproteobacteria</taxon>
        <taxon>Burkholderiales</taxon>
        <taxon>Rivibacter</taxon>
    </lineage>
</organism>
<dbReference type="Proteomes" id="UP000293671">
    <property type="component" value="Unassembled WGS sequence"/>
</dbReference>
<feature type="signal peptide" evidence="1">
    <location>
        <begin position="1"/>
        <end position="21"/>
    </location>
</feature>
<evidence type="ECO:0000259" key="2">
    <source>
        <dbReference type="Pfam" id="PF07589"/>
    </source>
</evidence>
<evidence type="ECO:0000256" key="1">
    <source>
        <dbReference type="SAM" id="SignalP"/>
    </source>
</evidence>
<protein>
    <submittedName>
        <fullName evidence="3">Putative secreted protein with PEP-CTERM sorting signal/MYXO-CTERM domain-containing protein</fullName>
    </submittedName>
</protein>
<dbReference type="RefSeq" id="WP_207225094.1">
    <property type="nucleotide sequence ID" value="NZ_SHKP01000008.1"/>
</dbReference>
<dbReference type="AlphaFoldDB" id="A0A4Q7VAK0"/>
<keyword evidence="1" id="KW-0732">Signal</keyword>